<gene>
    <name evidence="1" type="ORF">RPERSI_LOCUS20754</name>
</gene>
<sequence>MAVPFRRKSRRRVRLGRSGTGNQPRKIAKGTDRFFGWKAPDLDKQMEFLETLKFFSSTTTVKKLKSAAEDQKDKNLLKNTWRRPVEQRTKEPKEKEPTYISPADFATDCAK</sequence>
<dbReference type="EMBL" id="CAJVQC010059250">
    <property type="protein sequence ID" value="CAG8799587.1"/>
    <property type="molecule type" value="Genomic_DNA"/>
</dbReference>
<feature type="non-terminal residue" evidence="1">
    <location>
        <position position="111"/>
    </location>
</feature>
<name>A0ACA9RM90_9GLOM</name>
<comment type="caution">
    <text evidence="1">The sequence shown here is derived from an EMBL/GenBank/DDBJ whole genome shotgun (WGS) entry which is preliminary data.</text>
</comment>
<evidence type="ECO:0000313" key="1">
    <source>
        <dbReference type="EMBL" id="CAG8799587.1"/>
    </source>
</evidence>
<dbReference type="Proteomes" id="UP000789920">
    <property type="component" value="Unassembled WGS sequence"/>
</dbReference>
<organism evidence="1 2">
    <name type="scientific">Racocetra persica</name>
    <dbReference type="NCBI Taxonomy" id="160502"/>
    <lineage>
        <taxon>Eukaryota</taxon>
        <taxon>Fungi</taxon>
        <taxon>Fungi incertae sedis</taxon>
        <taxon>Mucoromycota</taxon>
        <taxon>Glomeromycotina</taxon>
        <taxon>Glomeromycetes</taxon>
        <taxon>Diversisporales</taxon>
        <taxon>Gigasporaceae</taxon>
        <taxon>Racocetra</taxon>
    </lineage>
</organism>
<accession>A0ACA9RM90</accession>
<protein>
    <submittedName>
        <fullName evidence="1">2727_t:CDS:1</fullName>
    </submittedName>
</protein>
<evidence type="ECO:0000313" key="2">
    <source>
        <dbReference type="Proteomes" id="UP000789920"/>
    </source>
</evidence>
<keyword evidence="2" id="KW-1185">Reference proteome</keyword>
<proteinExistence type="predicted"/>
<reference evidence="1" key="1">
    <citation type="submission" date="2021-06" db="EMBL/GenBank/DDBJ databases">
        <authorList>
            <person name="Kallberg Y."/>
            <person name="Tangrot J."/>
            <person name="Rosling A."/>
        </authorList>
    </citation>
    <scope>NUCLEOTIDE SEQUENCE</scope>
    <source>
        <strain evidence="1">MA461A</strain>
    </source>
</reference>